<dbReference type="InterPro" id="IPR052902">
    <property type="entry name" value="ABC-2_transporter"/>
</dbReference>
<dbReference type="InterPro" id="IPR013525">
    <property type="entry name" value="ABC2_TM"/>
</dbReference>
<dbReference type="Proteomes" id="UP000677875">
    <property type="component" value="Unassembled WGS sequence"/>
</dbReference>
<organism evidence="7 8">
    <name type="scientific">Streptomyces tagetis</name>
    <dbReference type="NCBI Taxonomy" id="2820809"/>
    <lineage>
        <taxon>Bacteria</taxon>
        <taxon>Bacillati</taxon>
        <taxon>Actinomycetota</taxon>
        <taxon>Actinomycetes</taxon>
        <taxon>Kitasatosporales</taxon>
        <taxon>Streptomycetaceae</taxon>
        <taxon>Streptomyces</taxon>
    </lineage>
</organism>
<keyword evidence="4 5" id="KW-0472">Membrane</keyword>
<sequence length="266" mass="28418">MTAPATPGAAGHLRALLVCSAFQLRLLLQYKFYVVAVFVQPLAFALIQFVMVGHRQETSALAAVSVQTGLIGMWTATLFGSGGGLSRERRFGTLEPVAVTPSPLAVGILAINLATAVMGIISMAVTLALGAVFFDMPFVPRRPALFAAALVVAVLANACLGFLMSNAFVLYRNALVLTNLLEYPVWVLTGLMVPVSFLPQWCRPFSEVLSMTWAARALNHSMTGEGAPVTEILWCAVTGAACLLVALLFLRTVHDAVRRRATLSLV</sequence>
<reference evidence="7" key="1">
    <citation type="submission" date="2021-04" db="EMBL/GenBank/DDBJ databases">
        <title>Genome seq and assembly of Streptomyces sp. RG38.</title>
        <authorList>
            <person name="Chhetri G."/>
        </authorList>
    </citation>
    <scope>NUCLEOTIDE SEQUENCE</scope>
    <source>
        <strain evidence="7">RG38</strain>
    </source>
</reference>
<feature type="domain" description="ABC-2 type transporter transmembrane" evidence="6">
    <location>
        <begin position="16"/>
        <end position="220"/>
    </location>
</feature>
<feature type="transmembrane region" description="Helical" evidence="5">
    <location>
        <begin position="231"/>
        <end position="250"/>
    </location>
</feature>
<gene>
    <name evidence="7" type="ORF">J5Y05_01310</name>
</gene>
<evidence type="ECO:0000256" key="5">
    <source>
        <dbReference type="SAM" id="Phobius"/>
    </source>
</evidence>
<dbReference type="EMBL" id="JAGPNL010000001">
    <property type="protein sequence ID" value="MBQ0825157.1"/>
    <property type="molecule type" value="Genomic_DNA"/>
</dbReference>
<comment type="caution">
    <text evidence="7">The sequence shown here is derived from an EMBL/GenBank/DDBJ whole genome shotgun (WGS) entry which is preliminary data.</text>
</comment>
<evidence type="ECO:0000313" key="7">
    <source>
        <dbReference type="EMBL" id="MBQ0825157.1"/>
    </source>
</evidence>
<feature type="transmembrane region" description="Helical" evidence="5">
    <location>
        <begin position="183"/>
        <end position="201"/>
    </location>
</feature>
<dbReference type="RefSeq" id="WP_210867857.1">
    <property type="nucleotide sequence ID" value="NZ_JAGPNL010000001.1"/>
</dbReference>
<dbReference type="PANTHER" id="PTHR43027:SF1">
    <property type="entry name" value="DOXORUBICIN RESISTANCE ABC TRANSPORTER PERMEASE PROTEIN DRRC-RELATED"/>
    <property type="match status" value="1"/>
</dbReference>
<evidence type="ECO:0000313" key="8">
    <source>
        <dbReference type="Proteomes" id="UP000677875"/>
    </source>
</evidence>
<dbReference type="PANTHER" id="PTHR43027">
    <property type="entry name" value="DOXORUBICIN RESISTANCE ABC TRANSPORTER PERMEASE PROTEIN DRRC-RELATED"/>
    <property type="match status" value="1"/>
</dbReference>
<feature type="transmembrane region" description="Helical" evidence="5">
    <location>
        <begin position="104"/>
        <end position="134"/>
    </location>
</feature>
<evidence type="ECO:0000256" key="2">
    <source>
        <dbReference type="ARBA" id="ARBA00022692"/>
    </source>
</evidence>
<evidence type="ECO:0000256" key="1">
    <source>
        <dbReference type="ARBA" id="ARBA00004141"/>
    </source>
</evidence>
<keyword evidence="8" id="KW-1185">Reference proteome</keyword>
<accession>A0A940XD10</accession>
<protein>
    <submittedName>
        <fullName evidence="7">ABC transporter permease</fullName>
    </submittedName>
</protein>
<name>A0A940XD10_9ACTN</name>
<evidence type="ECO:0000256" key="4">
    <source>
        <dbReference type="ARBA" id="ARBA00023136"/>
    </source>
</evidence>
<dbReference type="AlphaFoldDB" id="A0A940XD10"/>
<feature type="transmembrane region" description="Helical" evidence="5">
    <location>
        <begin position="60"/>
        <end position="83"/>
    </location>
</feature>
<feature type="transmembrane region" description="Helical" evidence="5">
    <location>
        <begin position="32"/>
        <end position="54"/>
    </location>
</feature>
<proteinExistence type="predicted"/>
<dbReference type="GO" id="GO:0016020">
    <property type="term" value="C:membrane"/>
    <property type="evidence" value="ECO:0007669"/>
    <property type="project" value="UniProtKB-SubCell"/>
</dbReference>
<feature type="transmembrane region" description="Helical" evidence="5">
    <location>
        <begin position="146"/>
        <end position="171"/>
    </location>
</feature>
<dbReference type="Pfam" id="PF01061">
    <property type="entry name" value="ABC2_membrane"/>
    <property type="match status" value="1"/>
</dbReference>
<comment type="subcellular location">
    <subcellularLocation>
        <location evidence="1">Membrane</location>
        <topology evidence="1">Multi-pass membrane protein</topology>
    </subcellularLocation>
</comment>
<keyword evidence="3 5" id="KW-1133">Transmembrane helix</keyword>
<evidence type="ECO:0000256" key="3">
    <source>
        <dbReference type="ARBA" id="ARBA00022989"/>
    </source>
</evidence>
<dbReference type="GO" id="GO:0140359">
    <property type="term" value="F:ABC-type transporter activity"/>
    <property type="evidence" value="ECO:0007669"/>
    <property type="project" value="InterPro"/>
</dbReference>
<keyword evidence="2 5" id="KW-0812">Transmembrane</keyword>
<evidence type="ECO:0000259" key="6">
    <source>
        <dbReference type="Pfam" id="PF01061"/>
    </source>
</evidence>